<dbReference type="Pfam" id="PF05050">
    <property type="entry name" value="Methyltransf_21"/>
    <property type="match status" value="1"/>
</dbReference>
<accession>A0A383CKD9</accession>
<name>A0A383CKD9_9ZZZZ</name>
<dbReference type="InterPro" id="IPR029063">
    <property type="entry name" value="SAM-dependent_MTases_sf"/>
</dbReference>
<dbReference type="AlphaFoldDB" id="A0A383CKD9"/>
<protein>
    <recommendedName>
        <fullName evidence="1">Methyltransferase FkbM domain-containing protein</fullName>
    </recommendedName>
</protein>
<dbReference type="EMBL" id="UINC01209538">
    <property type="protein sequence ID" value="SVE32594.1"/>
    <property type="molecule type" value="Genomic_DNA"/>
</dbReference>
<dbReference type="InterPro" id="IPR006342">
    <property type="entry name" value="FkbM_mtfrase"/>
</dbReference>
<proteinExistence type="predicted"/>
<feature type="non-terminal residue" evidence="2">
    <location>
        <position position="1"/>
    </location>
</feature>
<evidence type="ECO:0000313" key="2">
    <source>
        <dbReference type="EMBL" id="SVE32594.1"/>
    </source>
</evidence>
<evidence type="ECO:0000259" key="1">
    <source>
        <dbReference type="Pfam" id="PF05050"/>
    </source>
</evidence>
<feature type="domain" description="Methyltransferase FkbM" evidence="1">
    <location>
        <begin position="97"/>
        <end position="157"/>
    </location>
</feature>
<organism evidence="2">
    <name type="scientific">marine metagenome</name>
    <dbReference type="NCBI Taxonomy" id="408172"/>
    <lineage>
        <taxon>unclassified sequences</taxon>
        <taxon>metagenomes</taxon>
        <taxon>ecological metagenomes</taxon>
    </lineage>
</organism>
<dbReference type="SUPFAM" id="SSF53335">
    <property type="entry name" value="S-adenosyl-L-methionine-dependent methyltransferases"/>
    <property type="match status" value="1"/>
</dbReference>
<gene>
    <name evidence="2" type="ORF">METZ01_LOCUS485448</name>
</gene>
<sequence>KIVEFLELVKPIKTNHDLIRVGGDTDGGYLIPNDIENIDTCFSPGIDEVSNFENDLTKRGIKCFLADYSVEKPPIKNVLFDFEKKYLGCKNNEMFMTLESWIKSKAPNKNDFILQMDIEGMEYSVIFDTSSETLDKFRILVIEFHGLDSLFNRMFFDLIYLTFTKILKNFEVVHIHPNNYCKPVECNGVAIPPFMEFTFLRKDRITQKGKNLSFPHKLDRANLAQYADFALPKCWY</sequence>
<reference evidence="2" key="1">
    <citation type="submission" date="2018-05" db="EMBL/GenBank/DDBJ databases">
        <authorList>
            <person name="Lanie J.A."/>
            <person name="Ng W.-L."/>
            <person name="Kazmierczak K.M."/>
            <person name="Andrzejewski T.M."/>
            <person name="Davidsen T.M."/>
            <person name="Wayne K.J."/>
            <person name="Tettelin H."/>
            <person name="Glass J.I."/>
            <person name="Rusch D."/>
            <person name="Podicherti R."/>
            <person name="Tsui H.-C.T."/>
            <person name="Winkler M.E."/>
        </authorList>
    </citation>
    <scope>NUCLEOTIDE SEQUENCE</scope>
</reference>